<sequence length="720" mass="81754">MNLLVLLLLVSLGIVSACAPTNAEVTPDRTPRIDLANQPDMTWIKRTPGPGTPPNPRMGYESSYGWDAANGFIIRWGGHNQGGGGEQNAETWHYDPIANTWDLIEPNTSPPGNCCCRDGVFDPAHGRFVRFPAFFHSHGWQWRRTGYTRDSSIWSYDPKAQTWRNMRPMPEAWPRPMRGAVWNSHAQVILVASGEGHRDGTVVYDPHTNRWTWMKPKVEFPTRNTFGLAYDSKRDCYYAYGGQYVRDDQRTWKYDLKTNTWTDLKPANRPAKFGNGTVMAYDPVNDVVVANLRQGTDQNVRRETWAFLPAENNWKKLKTTGTVTSSGSRNTIIQYLPEHNVFLLENRTKKQQQVWTFRYAAAKMDPRPAAAAGLAVSTAADAAQLTWKSVKGAKSYNVYRGTGKQPWLVEYAKVGATRKPALADGGLTKGTVYFYYVTAVDVRGRESAPSIKVRTQPWVVQDVVVSVAGPKKVELSWPAPAADIVGYRVERADVMVYSMDELKHMKTYTDKKTKKAKTIYVPRDKPGVADIRSTGRFKLISKELLTAPSFTDTSVDFDAGQVKSIANPLQKHDLEKYRDPKGKPYPWRVYAYRVRAVNHLGVESGDSPWFLTIPEAPQHVFSRERGEVVDLKWARHLDKRVVGYNVYRMWHRFGGTPFDRLNDKPIKGTTFTDTKARTPTHRYFVVAVDALGQEGLVSSPVWSNREWRHVYKPFVGEWHQ</sequence>
<dbReference type="InterPro" id="IPR036116">
    <property type="entry name" value="FN3_sf"/>
</dbReference>
<evidence type="ECO:0000259" key="1">
    <source>
        <dbReference type="SMART" id="SM00060"/>
    </source>
</evidence>
<dbReference type="SMART" id="SM00060">
    <property type="entry name" value="FN3"/>
    <property type="match status" value="3"/>
</dbReference>
<dbReference type="InterPro" id="IPR013783">
    <property type="entry name" value="Ig-like_fold"/>
</dbReference>
<protein>
    <recommendedName>
        <fullName evidence="1">Fibronectin type-III domain-containing protein</fullName>
    </recommendedName>
</protein>
<proteinExistence type="predicted"/>
<feature type="domain" description="Fibronectin type-III" evidence="1">
    <location>
        <begin position="614"/>
        <end position="694"/>
    </location>
</feature>
<evidence type="ECO:0000313" key="2">
    <source>
        <dbReference type="EMBL" id="KKM03770.1"/>
    </source>
</evidence>
<dbReference type="Gene3D" id="2.60.40.10">
    <property type="entry name" value="Immunoglobulins"/>
    <property type="match status" value="3"/>
</dbReference>
<gene>
    <name evidence="2" type="ORF">LCGC14_1771100</name>
</gene>
<organism evidence="2">
    <name type="scientific">marine sediment metagenome</name>
    <dbReference type="NCBI Taxonomy" id="412755"/>
    <lineage>
        <taxon>unclassified sequences</taxon>
        <taxon>metagenomes</taxon>
        <taxon>ecological metagenomes</taxon>
    </lineage>
</organism>
<dbReference type="InterPro" id="IPR003961">
    <property type="entry name" value="FN3_dom"/>
</dbReference>
<feature type="domain" description="Fibronectin type-III" evidence="1">
    <location>
        <begin position="368"/>
        <end position="446"/>
    </location>
</feature>
<dbReference type="SUPFAM" id="SSF117281">
    <property type="entry name" value="Kelch motif"/>
    <property type="match status" value="1"/>
</dbReference>
<feature type="domain" description="Fibronectin type-III" evidence="1">
    <location>
        <begin position="457"/>
        <end position="603"/>
    </location>
</feature>
<dbReference type="Gene3D" id="2.120.10.80">
    <property type="entry name" value="Kelch-type beta propeller"/>
    <property type="match status" value="1"/>
</dbReference>
<dbReference type="AlphaFoldDB" id="A0A0F9GYB3"/>
<reference evidence="2" key="1">
    <citation type="journal article" date="2015" name="Nature">
        <title>Complex archaea that bridge the gap between prokaryotes and eukaryotes.</title>
        <authorList>
            <person name="Spang A."/>
            <person name="Saw J.H."/>
            <person name="Jorgensen S.L."/>
            <person name="Zaremba-Niedzwiedzka K."/>
            <person name="Martijn J."/>
            <person name="Lind A.E."/>
            <person name="van Eijk R."/>
            <person name="Schleper C."/>
            <person name="Guy L."/>
            <person name="Ettema T.J."/>
        </authorList>
    </citation>
    <scope>NUCLEOTIDE SEQUENCE</scope>
</reference>
<dbReference type="SUPFAM" id="SSF49265">
    <property type="entry name" value="Fibronectin type III"/>
    <property type="match status" value="1"/>
</dbReference>
<dbReference type="InterPro" id="IPR015915">
    <property type="entry name" value="Kelch-typ_b-propeller"/>
</dbReference>
<name>A0A0F9GYB3_9ZZZZ</name>
<dbReference type="PANTHER" id="PTHR45632">
    <property type="entry name" value="LD33804P"/>
    <property type="match status" value="1"/>
</dbReference>
<accession>A0A0F9GYB3</accession>
<comment type="caution">
    <text evidence="2">The sequence shown here is derived from an EMBL/GenBank/DDBJ whole genome shotgun (WGS) entry which is preliminary data.</text>
</comment>
<dbReference type="EMBL" id="LAZR01016605">
    <property type="protein sequence ID" value="KKM03770.1"/>
    <property type="molecule type" value="Genomic_DNA"/>
</dbReference>